<dbReference type="PANTHER" id="PTHR13696">
    <property type="entry name" value="P-LOOP CONTAINING NUCLEOSIDE TRIPHOSPHATE HYDROLASE"/>
    <property type="match status" value="1"/>
</dbReference>
<dbReference type="InterPro" id="IPR027417">
    <property type="entry name" value="P-loop_NTPase"/>
</dbReference>
<dbReference type="CDD" id="cd02042">
    <property type="entry name" value="ParAB_family"/>
    <property type="match status" value="1"/>
</dbReference>
<dbReference type="Pfam" id="PF01656">
    <property type="entry name" value="CbiA"/>
    <property type="match status" value="1"/>
</dbReference>
<gene>
    <name evidence="2" type="ORF">TUM4438_31380</name>
</gene>
<name>A0ABQ4PLM4_9GAMM</name>
<comment type="caution">
    <text evidence="2">The sequence shown here is derived from an EMBL/GenBank/DDBJ whole genome shotgun (WGS) entry which is preliminary data.</text>
</comment>
<keyword evidence="3" id="KW-1185">Reference proteome</keyword>
<evidence type="ECO:0000313" key="2">
    <source>
        <dbReference type="EMBL" id="GIU48911.1"/>
    </source>
</evidence>
<dbReference type="InterPro" id="IPR002586">
    <property type="entry name" value="CobQ/CobB/MinD/ParA_Nub-bd_dom"/>
</dbReference>
<reference evidence="2" key="1">
    <citation type="submission" date="2021-05" db="EMBL/GenBank/DDBJ databases">
        <title>Molecular characterization for Shewanella algae harboring chromosomal blaOXA-55-like strains isolated from clinical and environment sample.</title>
        <authorList>
            <person name="Ohama Y."/>
            <person name="Aoki K."/>
            <person name="Harada S."/>
            <person name="Moriya K."/>
            <person name="Ishii Y."/>
            <person name="Tateda K."/>
        </authorList>
    </citation>
    <scope>NUCLEOTIDE SEQUENCE</scope>
    <source>
        <strain evidence="2">JCM 11563</strain>
    </source>
</reference>
<dbReference type="RefSeq" id="WP_220782110.1">
    <property type="nucleotide sequence ID" value="NZ_BPEY01000062.1"/>
</dbReference>
<dbReference type="InterPro" id="IPR050678">
    <property type="entry name" value="DNA_Partitioning_ATPase"/>
</dbReference>
<sequence length="185" mass="20849">MKIISVWSRKGGTGKTTISYMLAGAAVDRGLKVLLIDDDNQASGVWLSEFNNVPFEVVKGWPEHQPNVDLVIVDMPPRTDDKPLGTVIIPYQATPLDFGATARYIPELRKTNKVIEVINRRRNIAIQNEFIKGISLDKRMIINERSIYQTVTANGRNIFDPELKNKYGIREAKQEITNLLNEALA</sequence>
<dbReference type="Gene3D" id="3.40.50.300">
    <property type="entry name" value="P-loop containing nucleotide triphosphate hydrolases"/>
    <property type="match status" value="2"/>
</dbReference>
<accession>A0ABQ4PLM4</accession>
<evidence type="ECO:0000259" key="1">
    <source>
        <dbReference type="Pfam" id="PF01656"/>
    </source>
</evidence>
<dbReference type="EMBL" id="BPEY01000062">
    <property type="protein sequence ID" value="GIU48911.1"/>
    <property type="molecule type" value="Genomic_DNA"/>
</dbReference>
<dbReference type="PANTHER" id="PTHR13696:SF99">
    <property type="entry name" value="COBYRINIC ACID AC-DIAMIDE SYNTHASE"/>
    <property type="match status" value="1"/>
</dbReference>
<dbReference type="SUPFAM" id="SSF52540">
    <property type="entry name" value="P-loop containing nucleoside triphosphate hydrolases"/>
    <property type="match status" value="1"/>
</dbReference>
<organism evidence="2 3">
    <name type="scientific">Shewanella sairae</name>
    <dbReference type="NCBI Taxonomy" id="190310"/>
    <lineage>
        <taxon>Bacteria</taxon>
        <taxon>Pseudomonadati</taxon>
        <taxon>Pseudomonadota</taxon>
        <taxon>Gammaproteobacteria</taxon>
        <taxon>Alteromonadales</taxon>
        <taxon>Shewanellaceae</taxon>
        <taxon>Shewanella</taxon>
    </lineage>
</organism>
<evidence type="ECO:0000313" key="3">
    <source>
        <dbReference type="Proteomes" id="UP000887104"/>
    </source>
</evidence>
<protein>
    <recommendedName>
        <fullName evidence="1">CobQ/CobB/MinD/ParA nucleotide binding domain-containing protein</fullName>
    </recommendedName>
</protein>
<dbReference type="Proteomes" id="UP000887104">
    <property type="component" value="Unassembled WGS sequence"/>
</dbReference>
<proteinExistence type="predicted"/>
<feature type="domain" description="CobQ/CobB/MinD/ParA nucleotide binding" evidence="1">
    <location>
        <begin position="4"/>
        <end position="111"/>
    </location>
</feature>